<dbReference type="SUPFAM" id="SSF161098">
    <property type="entry name" value="MetI-like"/>
    <property type="match status" value="1"/>
</dbReference>
<dbReference type="InterPro" id="IPR035906">
    <property type="entry name" value="MetI-like_sf"/>
</dbReference>
<comment type="subcellular location">
    <subcellularLocation>
        <location evidence="1 7">Cell membrane</location>
        <topology evidence="1 7">Multi-pass membrane protein</topology>
    </subcellularLocation>
</comment>
<proteinExistence type="inferred from homology"/>
<keyword evidence="3" id="KW-1003">Cell membrane</keyword>
<feature type="compositionally biased region" description="Low complexity" evidence="8">
    <location>
        <begin position="8"/>
        <end position="22"/>
    </location>
</feature>
<dbReference type="STRING" id="580166.AUP43_17885"/>
<feature type="transmembrane region" description="Helical" evidence="7">
    <location>
        <begin position="129"/>
        <end position="150"/>
    </location>
</feature>
<name>A0A154WEL1_9PROT</name>
<dbReference type="PANTHER" id="PTHR43005">
    <property type="entry name" value="BLR7065 PROTEIN"/>
    <property type="match status" value="1"/>
</dbReference>
<feature type="transmembrane region" description="Helical" evidence="7">
    <location>
        <begin position="40"/>
        <end position="62"/>
    </location>
</feature>
<evidence type="ECO:0000256" key="7">
    <source>
        <dbReference type="RuleBase" id="RU363032"/>
    </source>
</evidence>
<keyword evidence="5 7" id="KW-1133">Transmembrane helix</keyword>
<dbReference type="AlphaFoldDB" id="A0A154WEL1"/>
<evidence type="ECO:0000256" key="6">
    <source>
        <dbReference type="ARBA" id="ARBA00023136"/>
    </source>
</evidence>
<feature type="domain" description="ABC transmembrane type-1" evidence="9">
    <location>
        <begin position="100"/>
        <end position="312"/>
    </location>
</feature>
<evidence type="ECO:0000259" key="9">
    <source>
        <dbReference type="PROSITE" id="PS50928"/>
    </source>
</evidence>
<dbReference type="Gene3D" id="1.10.3720.10">
    <property type="entry name" value="MetI-like"/>
    <property type="match status" value="1"/>
</dbReference>
<organism evidence="10 11">
    <name type="scientific">Oceanibaculum pacificum</name>
    <dbReference type="NCBI Taxonomy" id="580166"/>
    <lineage>
        <taxon>Bacteria</taxon>
        <taxon>Pseudomonadati</taxon>
        <taxon>Pseudomonadota</taxon>
        <taxon>Alphaproteobacteria</taxon>
        <taxon>Rhodospirillales</taxon>
        <taxon>Oceanibaculaceae</taxon>
        <taxon>Oceanibaculum</taxon>
    </lineage>
</organism>
<feature type="region of interest" description="Disordered" evidence="8">
    <location>
        <begin position="1"/>
        <end position="22"/>
    </location>
</feature>
<dbReference type="InterPro" id="IPR000515">
    <property type="entry name" value="MetI-like"/>
</dbReference>
<evidence type="ECO:0000256" key="2">
    <source>
        <dbReference type="ARBA" id="ARBA00022448"/>
    </source>
</evidence>
<dbReference type="GO" id="GO:0005886">
    <property type="term" value="C:plasma membrane"/>
    <property type="evidence" value="ECO:0007669"/>
    <property type="project" value="UniProtKB-SubCell"/>
</dbReference>
<dbReference type="RefSeq" id="WP_067553509.1">
    <property type="nucleotide sequence ID" value="NZ_LPXN01000070.1"/>
</dbReference>
<feature type="transmembrane region" description="Helical" evidence="7">
    <location>
        <begin position="162"/>
        <end position="181"/>
    </location>
</feature>
<dbReference type="EMBL" id="LPXN01000070">
    <property type="protein sequence ID" value="KZD11929.1"/>
    <property type="molecule type" value="Genomic_DNA"/>
</dbReference>
<keyword evidence="11" id="KW-1185">Reference proteome</keyword>
<evidence type="ECO:0000256" key="3">
    <source>
        <dbReference type="ARBA" id="ARBA00022475"/>
    </source>
</evidence>
<keyword evidence="2 7" id="KW-0813">Transport</keyword>
<evidence type="ECO:0000313" key="11">
    <source>
        <dbReference type="Proteomes" id="UP000076400"/>
    </source>
</evidence>
<gene>
    <name evidence="10" type="ORF">AUP43_17885</name>
</gene>
<dbReference type="PANTHER" id="PTHR43005:SF1">
    <property type="entry name" value="SPERMIDINE_PUTRESCINE TRANSPORT SYSTEM PERMEASE PROTEIN"/>
    <property type="match status" value="1"/>
</dbReference>
<evidence type="ECO:0000256" key="1">
    <source>
        <dbReference type="ARBA" id="ARBA00004651"/>
    </source>
</evidence>
<keyword evidence="6 7" id="KW-0472">Membrane</keyword>
<comment type="caution">
    <text evidence="10">The sequence shown here is derived from an EMBL/GenBank/DDBJ whole genome shotgun (WGS) entry which is preliminary data.</text>
</comment>
<keyword evidence="4 7" id="KW-0812">Transmembrane</keyword>
<dbReference type="Proteomes" id="UP000076400">
    <property type="component" value="Unassembled WGS sequence"/>
</dbReference>
<sequence>MATDHRSAAGTPGHAAPGGPSAKSAGLASGWWKLDEKTRFSLLLLAPSGIMLILFQIVPILIGANASFRDWSLYDPQRTWVGLQHYLYILTDPNFLYLVLPNTLLLMFCSVSIGLCLGLALAHLLNRHFIGHALVQTVILLPLMVAPVIASMMMRWIFNDQFGVVAAVMDALGFGSIAWLSNRWPSFAIIVFADVWLWTPWFTILLLAGLRSLPKEPYEAAAIDAASKWRVFTHVTLPMMRPIMAVCIVIRSIDCFRTFDQVWVITGGGPARQTEVFSIYAYTEAFVYLNFARGTAAAIVGAVIIGALGWALYKTLNRFMEVSR</sequence>
<feature type="transmembrane region" description="Helical" evidence="7">
    <location>
        <begin position="95"/>
        <end position="123"/>
    </location>
</feature>
<dbReference type="GO" id="GO:0055085">
    <property type="term" value="P:transmembrane transport"/>
    <property type="evidence" value="ECO:0007669"/>
    <property type="project" value="InterPro"/>
</dbReference>
<reference evidence="10 11" key="1">
    <citation type="submission" date="2015-12" db="EMBL/GenBank/DDBJ databases">
        <title>Genome sequence of Oceanibaculum pacificum MCCC 1A02656.</title>
        <authorList>
            <person name="Lu L."/>
            <person name="Lai Q."/>
            <person name="Shao Z."/>
            <person name="Qian P."/>
        </authorList>
    </citation>
    <scope>NUCLEOTIDE SEQUENCE [LARGE SCALE GENOMIC DNA]</scope>
    <source>
        <strain evidence="10 11">MCCC 1A02656</strain>
    </source>
</reference>
<dbReference type="PROSITE" id="PS50928">
    <property type="entry name" value="ABC_TM1"/>
    <property type="match status" value="1"/>
</dbReference>
<dbReference type="OrthoDB" id="9801818at2"/>
<evidence type="ECO:0000256" key="8">
    <source>
        <dbReference type="SAM" id="MobiDB-lite"/>
    </source>
</evidence>
<accession>A0A154WEL1</accession>
<comment type="similarity">
    <text evidence="7">Belongs to the binding-protein-dependent transport system permease family.</text>
</comment>
<dbReference type="Pfam" id="PF00528">
    <property type="entry name" value="BPD_transp_1"/>
    <property type="match status" value="1"/>
</dbReference>
<evidence type="ECO:0000256" key="4">
    <source>
        <dbReference type="ARBA" id="ARBA00022692"/>
    </source>
</evidence>
<feature type="transmembrane region" description="Helical" evidence="7">
    <location>
        <begin position="187"/>
        <end position="210"/>
    </location>
</feature>
<protein>
    <submittedName>
        <fullName evidence="10">ABC transporter permease</fullName>
    </submittedName>
</protein>
<feature type="transmembrane region" description="Helical" evidence="7">
    <location>
        <begin position="291"/>
        <end position="313"/>
    </location>
</feature>
<evidence type="ECO:0000313" key="10">
    <source>
        <dbReference type="EMBL" id="KZD11929.1"/>
    </source>
</evidence>
<evidence type="ECO:0000256" key="5">
    <source>
        <dbReference type="ARBA" id="ARBA00022989"/>
    </source>
</evidence>
<dbReference type="CDD" id="cd06261">
    <property type="entry name" value="TM_PBP2"/>
    <property type="match status" value="1"/>
</dbReference>